<proteinExistence type="predicted"/>
<dbReference type="GO" id="GO:0003677">
    <property type="term" value="F:DNA binding"/>
    <property type="evidence" value="ECO:0007669"/>
    <property type="project" value="TreeGrafter"/>
</dbReference>
<dbReference type="InterPro" id="IPR001525">
    <property type="entry name" value="C5_MeTfrase"/>
</dbReference>
<evidence type="ECO:0000256" key="2">
    <source>
        <dbReference type="ARBA" id="ARBA00022603"/>
    </source>
</evidence>
<name>A0A330M694_9GAMM</name>
<dbReference type="Gene3D" id="3.40.50.150">
    <property type="entry name" value="Vaccinia Virus protein VP39"/>
    <property type="match status" value="1"/>
</dbReference>
<evidence type="ECO:0000256" key="4">
    <source>
        <dbReference type="ARBA" id="ARBA00022691"/>
    </source>
</evidence>
<evidence type="ECO:0000256" key="3">
    <source>
        <dbReference type="ARBA" id="ARBA00022679"/>
    </source>
</evidence>
<reference evidence="8" key="1">
    <citation type="submission" date="2018-06" db="EMBL/GenBank/DDBJ databases">
        <authorList>
            <person name="Cea G.-C."/>
            <person name="William W."/>
        </authorList>
    </citation>
    <scope>NUCLEOTIDE SEQUENCE [LARGE SCALE GENOMIC DNA]</scope>
    <source>
        <strain evidence="8">DB21MT-2</strain>
    </source>
</reference>
<dbReference type="Pfam" id="PF00145">
    <property type="entry name" value="DNA_methylase"/>
    <property type="match status" value="2"/>
</dbReference>
<dbReference type="GO" id="GO:0003886">
    <property type="term" value="F:DNA (cytosine-5-)-methyltransferase activity"/>
    <property type="evidence" value="ECO:0007669"/>
    <property type="project" value="UniProtKB-EC"/>
</dbReference>
<dbReference type="SUPFAM" id="SSF53335">
    <property type="entry name" value="S-adenosyl-L-methionine-dependent methyltransferases"/>
    <property type="match status" value="1"/>
</dbReference>
<dbReference type="GO" id="GO:0032259">
    <property type="term" value="P:methylation"/>
    <property type="evidence" value="ECO:0007669"/>
    <property type="project" value="UniProtKB-KW"/>
</dbReference>
<dbReference type="PANTHER" id="PTHR10629">
    <property type="entry name" value="CYTOSINE-SPECIFIC METHYLTRANSFERASE"/>
    <property type="match status" value="1"/>
</dbReference>
<keyword evidence="5" id="KW-0680">Restriction system</keyword>
<dbReference type="InterPro" id="IPR029063">
    <property type="entry name" value="SAM-dependent_MTases_sf"/>
</dbReference>
<dbReference type="EMBL" id="LS483452">
    <property type="protein sequence ID" value="SQH76973.1"/>
    <property type="molecule type" value="Genomic_DNA"/>
</dbReference>
<dbReference type="OrthoDB" id="9813719at2"/>
<dbReference type="GO" id="GO:0009307">
    <property type="term" value="P:DNA restriction-modification system"/>
    <property type="evidence" value="ECO:0007669"/>
    <property type="project" value="UniProtKB-KW"/>
</dbReference>
<dbReference type="Proteomes" id="UP000250123">
    <property type="component" value="Chromosome SHEWBE"/>
</dbReference>
<dbReference type="AlphaFoldDB" id="A0A330M694"/>
<accession>A0A330M694</accession>
<dbReference type="RefSeq" id="WP_112353016.1">
    <property type="nucleotide sequence ID" value="NZ_LS483452.1"/>
</dbReference>
<organism evidence="7 8">
    <name type="scientific">Shewanella benthica</name>
    <dbReference type="NCBI Taxonomy" id="43661"/>
    <lineage>
        <taxon>Bacteria</taxon>
        <taxon>Pseudomonadati</taxon>
        <taxon>Pseudomonadota</taxon>
        <taxon>Gammaproteobacteria</taxon>
        <taxon>Alteromonadales</taxon>
        <taxon>Shewanellaceae</taxon>
        <taxon>Shewanella</taxon>
    </lineage>
</organism>
<evidence type="ECO:0000256" key="6">
    <source>
        <dbReference type="ARBA" id="ARBA00047422"/>
    </source>
</evidence>
<dbReference type="GO" id="GO:0044027">
    <property type="term" value="P:negative regulation of gene expression via chromosomal CpG island methylation"/>
    <property type="evidence" value="ECO:0007669"/>
    <property type="project" value="TreeGrafter"/>
</dbReference>
<dbReference type="InterPro" id="IPR050390">
    <property type="entry name" value="C5-Methyltransferase"/>
</dbReference>
<evidence type="ECO:0000313" key="8">
    <source>
        <dbReference type="Proteomes" id="UP000250123"/>
    </source>
</evidence>
<keyword evidence="3" id="KW-0808">Transferase</keyword>
<comment type="catalytic activity">
    <reaction evidence="6">
        <text>a 2'-deoxycytidine in DNA + S-adenosyl-L-methionine = a 5-methyl-2'-deoxycytidine in DNA + S-adenosyl-L-homocysteine + H(+)</text>
        <dbReference type="Rhea" id="RHEA:13681"/>
        <dbReference type="Rhea" id="RHEA-COMP:11369"/>
        <dbReference type="Rhea" id="RHEA-COMP:11370"/>
        <dbReference type="ChEBI" id="CHEBI:15378"/>
        <dbReference type="ChEBI" id="CHEBI:57856"/>
        <dbReference type="ChEBI" id="CHEBI:59789"/>
        <dbReference type="ChEBI" id="CHEBI:85452"/>
        <dbReference type="ChEBI" id="CHEBI:85454"/>
        <dbReference type="EC" id="2.1.1.37"/>
    </reaction>
</comment>
<gene>
    <name evidence="7" type="ORF">SHEWBE_3010</name>
</gene>
<keyword evidence="4" id="KW-0949">S-adenosyl-L-methionine</keyword>
<protein>
    <recommendedName>
        <fullName evidence="1">DNA (cytosine-5-)-methyltransferase</fullName>
        <ecNumber evidence="1">2.1.1.37</ecNumber>
    </recommendedName>
</protein>
<dbReference type="EC" id="2.1.1.37" evidence="1"/>
<evidence type="ECO:0000256" key="5">
    <source>
        <dbReference type="ARBA" id="ARBA00022747"/>
    </source>
</evidence>
<dbReference type="REBASE" id="257293">
    <property type="entry name" value="M.SbeMT2ORF3010P"/>
</dbReference>
<dbReference type="KEGG" id="sbk:SHEWBE_3010"/>
<evidence type="ECO:0000313" key="7">
    <source>
        <dbReference type="EMBL" id="SQH76973.1"/>
    </source>
</evidence>
<sequence>MKGLIVDNFAGGGGASEGISWALGRSIDIAINHDQDAIAMHSANHPDTLHYCESVFDVDPIQATAGKPVDLAWFSPDCKHFSKAKGSKPVSKQIRGLAWIVIRWAIMTRPKVIMLENVEEFKTWGPVIECPETGDTKPCKERKTETFKAFVDILSGGINADHPALAECVEVLGLTDVKQLIQGLGYKVEWREMRACDYGSPTIRKRLFMVARCDGQSIQWPEPSHGKPDTDEVINGQRLPWRTAAECINWSIPCKSIFGRKKPLAEKTMQRIARGLQKFVIDAESPFIAPAEATITPFITEHANASSQRNMAVNEPLRTICAQVKGGHFAVVTPTIIRQFGNSIGHSITEPIGTVTAGGGGKSILTVANLAKHFGGFYTGPGADISHPLPTVTTVDHNALITSSMLKLRGTNIGFPTNEPAHTITAGGLHLGELRAFLIKYYGNEKDGVACTEPLHTITTGDRFGLIMIKGEPWQIIDIGMRMLEPHELFACQGFNPDYIIKDYNGRTTKKRQVARVGNSVPPQFAEALVRVNLPELCIQESQAA</sequence>
<dbReference type="Gene3D" id="3.90.120.10">
    <property type="entry name" value="DNA Methylase, subunit A, domain 2"/>
    <property type="match status" value="1"/>
</dbReference>
<keyword evidence="2 7" id="KW-0489">Methyltransferase</keyword>
<evidence type="ECO:0000256" key="1">
    <source>
        <dbReference type="ARBA" id="ARBA00011975"/>
    </source>
</evidence>
<dbReference type="PANTHER" id="PTHR10629:SF52">
    <property type="entry name" value="DNA (CYTOSINE-5)-METHYLTRANSFERASE 1"/>
    <property type="match status" value="1"/>
</dbReference>